<dbReference type="InterPro" id="IPR051589">
    <property type="entry name" value="Sialate-O-sulfotransferase"/>
</dbReference>
<dbReference type="InterPro" id="IPR003609">
    <property type="entry name" value="Pan_app"/>
</dbReference>
<evidence type="ECO:0000256" key="2">
    <source>
        <dbReference type="ARBA" id="ARBA00022737"/>
    </source>
</evidence>
<proteinExistence type="predicted"/>
<feature type="domain" description="Sushi" evidence="5">
    <location>
        <begin position="895"/>
        <end position="959"/>
    </location>
</feature>
<dbReference type="SUPFAM" id="SSF57535">
    <property type="entry name" value="Complement control module/SCR domain"/>
    <property type="match status" value="2"/>
</dbReference>
<evidence type="ECO:0000313" key="9">
    <source>
        <dbReference type="Proteomes" id="UP000735302"/>
    </source>
</evidence>
<comment type="caution">
    <text evidence="8">The sequence shown here is derived from an EMBL/GenBank/DDBJ whole genome shotgun (WGS) entry which is preliminary data.</text>
</comment>
<evidence type="ECO:0000259" key="7">
    <source>
        <dbReference type="PROSITE" id="PS51212"/>
    </source>
</evidence>
<evidence type="ECO:0000256" key="3">
    <source>
        <dbReference type="ARBA" id="ARBA00023157"/>
    </source>
</evidence>
<feature type="domain" description="Apple" evidence="6">
    <location>
        <begin position="1095"/>
        <end position="1172"/>
    </location>
</feature>
<keyword evidence="4" id="KW-0768">Sushi</keyword>
<feature type="domain" description="Sushi" evidence="5">
    <location>
        <begin position="960"/>
        <end position="1025"/>
    </location>
</feature>
<keyword evidence="2" id="KW-0677">Repeat</keyword>
<evidence type="ECO:0000256" key="1">
    <source>
        <dbReference type="ARBA" id="ARBA00022729"/>
    </source>
</evidence>
<dbReference type="InterPro" id="IPR000436">
    <property type="entry name" value="Sushi_SCR_CCP_dom"/>
</dbReference>
<evidence type="ECO:0000256" key="4">
    <source>
        <dbReference type="PROSITE-ProRule" id="PRU00302"/>
    </source>
</evidence>
<dbReference type="InterPro" id="IPR016187">
    <property type="entry name" value="CTDL_fold"/>
</dbReference>
<keyword evidence="3" id="KW-1015">Disulfide bond</keyword>
<dbReference type="Proteomes" id="UP000735302">
    <property type="component" value="Unassembled WGS sequence"/>
</dbReference>
<keyword evidence="1" id="KW-0732">Signal</keyword>
<sequence>YLGCYTSPSSNHRSIIFYKAITITQCKETCKAMGKPFMGVRGSSACYCVDETDLKDPVSESLCTKTCATGQICGATDFSTIYKLDYNETAASCVDLFDQGVLLSGLYLLSSGLTWCGMKDSNYLKSQAELCAIGNTACDLDMTDNSWEKVGTGNLDLAVDTKYWTYASALTTRCDGVYSPATIVSPAKSQDAINLISEILQWSLDYPLSKGAFIGLVDEFTMGIFSYSDGSIFRINDVAPNASDNGLLATFLTSPTSYAHAQVLENGSIQLVPTDSSPHHIVCQRDTAFQGCFTVEDAMTLSPIISSYQSMTLTLCRQACQGQSETTILISSTECACSNLTHLMTQVANISECNQPCLGSSLQQCGEANNFRMYTFDPDIVTTCQELIDNFVLLPLSYNIDGNMESCGLDDKSIFCPTGFIAASGQCYRPNPRQDYTDATNMASSCASQKGYLASPTSTNDLTALTSILNAFTAFKGLELWMLGYSDLFSMSSYVTAVGQMIDRNSNLTSHLIPDEAKKCVALNTTSGKTQIVSCSTALPFVCQANSYDYEANTIQYSCDDLLTYGIVQPGTYLTEKNEYYSCFKYSDKSNFILTQQSTTQPQPLAQILFKQLILNSWALGGIDGSEVTFVLDTLYVIEGLVSTGNYSSISLSTSLDGMTYEILPGNQNISLLRSSGLASWAALPHPAVAKCIKIELNPWSSKSESGSFEFVGYDFKLHNFTDHFLGCFDSQVEEQGLSPLINPDLEMKECLDYCDNREYRYVTLTSTGSSVECQCVRILEPRDPYSSAISDQRCNATCFRDLRCSTSNEAEKTVYTKLDFFCSVETWPHLNMDTIIPDGVYISATGTFPIGTTLTLTCDLGYEFNHTNTGWITSICSNLDEWGLTDDDFKCSAVDCGPFPEISGAIIVATDNCSTLYNSTVQYKCESIEEAFDGITSLWTMSCEHTKQWLPQSPPCERKLCQDAPPTVAMATSNATLGMLYTLGTIITFTCNDGMHFPLKNDTQTSTECIFPGLWLSVEDDCENYRCPGLPPAMTNTTRVQSAEEHKAFYRCDPGLAFPDRHTMKAVWCNESTLQWDMPSDQCTKLKKFQGHVCLARASQLSSDTPIGRWSARGLLDCAQLCLLDPDCVAYNFNKITPFGEINCFAYGISVANLTLSGVSDWNVYSVNGEC</sequence>
<evidence type="ECO:0000259" key="6">
    <source>
        <dbReference type="PROSITE" id="PS50948"/>
    </source>
</evidence>
<dbReference type="PROSITE" id="PS50923">
    <property type="entry name" value="SUSHI"/>
    <property type="match status" value="2"/>
</dbReference>
<dbReference type="SMART" id="SM00321">
    <property type="entry name" value="WSC"/>
    <property type="match status" value="2"/>
</dbReference>
<dbReference type="Gene3D" id="3.10.100.10">
    <property type="entry name" value="Mannose-Binding Protein A, subunit A"/>
    <property type="match status" value="1"/>
</dbReference>
<dbReference type="PANTHER" id="PTHR45964">
    <property type="entry name" value="WSCD FAMILY MEMBER CG9164"/>
    <property type="match status" value="1"/>
</dbReference>
<dbReference type="SMART" id="SM00032">
    <property type="entry name" value="CCP"/>
    <property type="match status" value="4"/>
</dbReference>
<dbReference type="InterPro" id="IPR016186">
    <property type="entry name" value="C-type_lectin-like/link_sf"/>
</dbReference>
<evidence type="ECO:0000259" key="5">
    <source>
        <dbReference type="PROSITE" id="PS50923"/>
    </source>
</evidence>
<reference evidence="8 9" key="1">
    <citation type="journal article" date="2021" name="Elife">
        <title>Chloroplast acquisition without the gene transfer in kleptoplastic sea slugs, Plakobranchus ocellatus.</title>
        <authorList>
            <person name="Maeda T."/>
            <person name="Takahashi S."/>
            <person name="Yoshida T."/>
            <person name="Shimamura S."/>
            <person name="Takaki Y."/>
            <person name="Nagai Y."/>
            <person name="Toyoda A."/>
            <person name="Suzuki Y."/>
            <person name="Arimoto A."/>
            <person name="Ishii H."/>
            <person name="Satoh N."/>
            <person name="Nishiyama T."/>
            <person name="Hasebe M."/>
            <person name="Maruyama T."/>
            <person name="Minagawa J."/>
            <person name="Obokata J."/>
            <person name="Shigenobu S."/>
        </authorList>
    </citation>
    <scope>NUCLEOTIDE SEQUENCE [LARGE SCALE GENOMIC DNA]</scope>
</reference>
<protein>
    <submittedName>
        <fullName evidence="8">Macrophage mannose receptor 1-like</fullName>
    </submittedName>
</protein>
<name>A0AAV3ZGF6_9GAST</name>
<dbReference type="SMART" id="SM00034">
    <property type="entry name" value="CLECT"/>
    <property type="match status" value="1"/>
</dbReference>
<dbReference type="PROSITE" id="PS50948">
    <property type="entry name" value="PAN"/>
    <property type="match status" value="1"/>
</dbReference>
<dbReference type="InterPro" id="IPR035976">
    <property type="entry name" value="Sushi/SCR/CCP_sf"/>
</dbReference>
<dbReference type="Pfam" id="PF00059">
    <property type="entry name" value="Lectin_C"/>
    <property type="match status" value="1"/>
</dbReference>
<organism evidence="8 9">
    <name type="scientific">Plakobranchus ocellatus</name>
    <dbReference type="NCBI Taxonomy" id="259542"/>
    <lineage>
        <taxon>Eukaryota</taxon>
        <taxon>Metazoa</taxon>
        <taxon>Spiralia</taxon>
        <taxon>Lophotrochozoa</taxon>
        <taxon>Mollusca</taxon>
        <taxon>Gastropoda</taxon>
        <taxon>Heterobranchia</taxon>
        <taxon>Euthyneura</taxon>
        <taxon>Panpulmonata</taxon>
        <taxon>Sacoglossa</taxon>
        <taxon>Placobranchoidea</taxon>
        <taxon>Plakobranchidae</taxon>
        <taxon>Plakobranchus</taxon>
    </lineage>
</organism>
<dbReference type="PROSITE" id="PS51212">
    <property type="entry name" value="WSC"/>
    <property type="match status" value="2"/>
</dbReference>
<dbReference type="PANTHER" id="PTHR45964:SF5">
    <property type="entry name" value="WSCD FAMILY MEMBER CG9164"/>
    <property type="match status" value="1"/>
</dbReference>
<keyword evidence="9" id="KW-1185">Reference proteome</keyword>
<dbReference type="CDD" id="cd00037">
    <property type="entry name" value="CLECT"/>
    <property type="match status" value="1"/>
</dbReference>
<comment type="caution">
    <text evidence="4">Lacks conserved residue(s) required for the propagation of feature annotation.</text>
</comment>
<evidence type="ECO:0000313" key="8">
    <source>
        <dbReference type="EMBL" id="GFN94699.1"/>
    </source>
</evidence>
<dbReference type="EMBL" id="BLXT01002468">
    <property type="protein sequence ID" value="GFN94699.1"/>
    <property type="molecule type" value="Genomic_DNA"/>
</dbReference>
<dbReference type="AlphaFoldDB" id="A0AAV3ZGF6"/>
<dbReference type="SUPFAM" id="SSF56436">
    <property type="entry name" value="C-type lectin-like"/>
    <property type="match status" value="1"/>
</dbReference>
<dbReference type="Pfam" id="PF01822">
    <property type="entry name" value="WSC"/>
    <property type="match status" value="2"/>
</dbReference>
<dbReference type="Gene3D" id="2.10.70.10">
    <property type="entry name" value="Complement Module, domain 1"/>
    <property type="match status" value="1"/>
</dbReference>
<feature type="domain" description="WSC" evidence="7">
    <location>
        <begin position="286"/>
        <end position="377"/>
    </location>
</feature>
<gene>
    <name evidence="8" type="ORF">PoB_002120500</name>
</gene>
<dbReference type="InterPro" id="IPR001304">
    <property type="entry name" value="C-type_lectin-like"/>
</dbReference>
<dbReference type="InterPro" id="IPR002889">
    <property type="entry name" value="WSC_carb-bd"/>
</dbReference>
<accession>A0AAV3ZGF6</accession>
<feature type="non-terminal residue" evidence="8">
    <location>
        <position position="1"/>
    </location>
</feature>
<keyword evidence="8" id="KW-0675">Receptor</keyword>
<feature type="domain" description="WSC" evidence="7">
    <location>
        <begin position="1"/>
        <end position="85"/>
    </location>
</feature>